<organism evidence="4 5">
    <name type="scientific">Noviherbaspirillum cavernae</name>
    <dbReference type="NCBI Taxonomy" id="2320862"/>
    <lineage>
        <taxon>Bacteria</taxon>
        <taxon>Pseudomonadati</taxon>
        <taxon>Pseudomonadota</taxon>
        <taxon>Betaproteobacteria</taxon>
        <taxon>Burkholderiales</taxon>
        <taxon>Oxalobacteraceae</taxon>
        <taxon>Noviherbaspirillum</taxon>
    </lineage>
</organism>
<dbReference type="Pfam" id="PF03364">
    <property type="entry name" value="Polyketide_cyc"/>
    <property type="match status" value="1"/>
</dbReference>
<gene>
    <name evidence="4" type="ORF">D3870_11485</name>
</gene>
<comment type="caution">
    <text evidence="4">The sequence shown here is derived from an EMBL/GenBank/DDBJ whole genome shotgun (WGS) entry which is preliminary data.</text>
</comment>
<dbReference type="EMBL" id="QYUN01000002">
    <property type="protein sequence ID" value="RJG06549.1"/>
    <property type="molecule type" value="Genomic_DNA"/>
</dbReference>
<keyword evidence="5" id="KW-1185">Reference proteome</keyword>
<dbReference type="InterPro" id="IPR007055">
    <property type="entry name" value="BON_dom"/>
</dbReference>
<dbReference type="PANTHER" id="PTHR33824:SF7">
    <property type="entry name" value="POLYKETIDE CYCLASE_DEHYDRASE AND LIPID TRANSPORT SUPERFAMILY PROTEIN"/>
    <property type="match status" value="1"/>
</dbReference>
<sequence length="396" mass="43294">MVMNRRSRHSSAWVTWLGGAALGAVAMYLSDPDRGKRRRALAKNKMQSLMSQTGSAIDVASRDLGNRMQGLRAQANRMMRTRHEEIDDDILVARVRSKIGRAISHPHAIKVHAEQGSVILSGPILPNEKKSLVAAARSVPGAIAVEDHTEVHETPDVPSLQGQGRLRQARPILLHDNWPPALRACATLGGGIMGLYGLARRSPTSVMLAALGLGLVARGVSNTPLTRMAGRQMRRQPILLERSVYIAASPEAVFDVWSNYENFPRFMSNVKEVSDMGNRNSHWSVSGPAGAQIEWDAELTHAERGRMLAWKTRPGSTIEHMGAVRFAPEAEGTRVDVEMSYHMPAGAAGDAMASLFNGNPERQMEDDLMQMKTFIESGMPSSGAARSVEQSNQMLH</sequence>
<name>A0A418X262_9BURK</name>
<dbReference type="Gene3D" id="3.30.530.20">
    <property type="match status" value="1"/>
</dbReference>
<evidence type="ECO:0000256" key="1">
    <source>
        <dbReference type="ARBA" id="ARBA00008918"/>
    </source>
</evidence>
<dbReference type="Pfam" id="PF04972">
    <property type="entry name" value="BON"/>
    <property type="match status" value="1"/>
</dbReference>
<dbReference type="InterPro" id="IPR005031">
    <property type="entry name" value="COQ10_START"/>
</dbReference>
<dbReference type="Proteomes" id="UP000285190">
    <property type="component" value="Unassembled WGS sequence"/>
</dbReference>
<comment type="similarity">
    <text evidence="1">Belongs to the ribosome association toxin RatA family.</text>
</comment>
<protein>
    <submittedName>
        <fullName evidence="4">BON domain-containing protein</fullName>
    </submittedName>
</protein>
<evidence type="ECO:0000259" key="3">
    <source>
        <dbReference type="PROSITE" id="PS50914"/>
    </source>
</evidence>
<dbReference type="CDD" id="cd07817">
    <property type="entry name" value="SRPBCC_8"/>
    <property type="match status" value="1"/>
</dbReference>
<feature type="transmembrane region" description="Helical" evidence="2">
    <location>
        <begin position="12"/>
        <end position="29"/>
    </location>
</feature>
<dbReference type="SUPFAM" id="SSF55961">
    <property type="entry name" value="Bet v1-like"/>
    <property type="match status" value="1"/>
</dbReference>
<dbReference type="PANTHER" id="PTHR33824">
    <property type="entry name" value="POLYKETIDE CYCLASE/DEHYDRASE AND LIPID TRANSPORT SUPERFAMILY PROTEIN"/>
    <property type="match status" value="1"/>
</dbReference>
<dbReference type="PROSITE" id="PS50914">
    <property type="entry name" value="BON"/>
    <property type="match status" value="1"/>
</dbReference>
<dbReference type="AlphaFoldDB" id="A0A418X262"/>
<dbReference type="InterPro" id="IPR047137">
    <property type="entry name" value="ORF3"/>
</dbReference>
<accession>A0A418X262</accession>
<keyword evidence="2" id="KW-1133">Transmembrane helix</keyword>
<proteinExistence type="inferred from homology"/>
<keyword evidence="2" id="KW-0472">Membrane</keyword>
<evidence type="ECO:0000313" key="5">
    <source>
        <dbReference type="Proteomes" id="UP000285190"/>
    </source>
</evidence>
<reference evidence="4 5" key="1">
    <citation type="submission" date="2018-09" db="EMBL/GenBank/DDBJ databases">
        <authorList>
            <person name="Zhu H."/>
        </authorList>
    </citation>
    <scope>NUCLEOTIDE SEQUENCE [LARGE SCALE GENOMIC DNA]</scope>
    <source>
        <strain evidence="4 5">K2R10-39</strain>
    </source>
</reference>
<evidence type="ECO:0000313" key="4">
    <source>
        <dbReference type="EMBL" id="RJG06549.1"/>
    </source>
</evidence>
<dbReference type="InterPro" id="IPR023393">
    <property type="entry name" value="START-like_dom_sf"/>
</dbReference>
<keyword evidence="2" id="KW-0812">Transmembrane</keyword>
<feature type="domain" description="BON" evidence="3">
    <location>
        <begin position="87"/>
        <end position="153"/>
    </location>
</feature>
<evidence type="ECO:0000256" key="2">
    <source>
        <dbReference type="SAM" id="Phobius"/>
    </source>
</evidence>